<protein>
    <submittedName>
        <fullName evidence="1">Uncharacterized protein</fullName>
    </submittedName>
</protein>
<dbReference type="EMBL" id="LR797240">
    <property type="protein sequence ID" value="CAB4195751.1"/>
    <property type="molecule type" value="Genomic_DNA"/>
</dbReference>
<name>A0A6J5MDQ7_9CAUD</name>
<evidence type="ECO:0000313" key="1">
    <source>
        <dbReference type="EMBL" id="CAB4144734.1"/>
    </source>
</evidence>
<proteinExistence type="predicted"/>
<dbReference type="EMBL" id="LR796845">
    <property type="protein sequence ID" value="CAB4169442.1"/>
    <property type="molecule type" value="Genomic_DNA"/>
</dbReference>
<evidence type="ECO:0000313" key="3">
    <source>
        <dbReference type="EMBL" id="CAB4195751.1"/>
    </source>
</evidence>
<sequence length="90" mass="9467">MNIRDLALGDARNMEAALAASIKAAQSASAALEALTVSLMLAATFLNPPEPMDDESTGCRHLQTLNISTMGQTAELCEECGFVLGDAMHQ</sequence>
<accession>A0A6J5MDQ7</accession>
<reference evidence="1" key="1">
    <citation type="submission" date="2020-04" db="EMBL/GenBank/DDBJ databases">
        <authorList>
            <person name="Chiriac C."/>
            <person name="Salcher M."/>
            <person name="Ghai R."/>
            <person name="Kavagutti S V."/>
        </authorList>
    </citation>
    <scope>NUCLEOTIDE SEQUENCE</scope>
</reference>
<gene>
    <name evidence="3" type="ORF">UFOVP1296_33</name>
    <name evidence="1" type="ORF">UFOVP471_61</name>
    <name evidence="2" type="ORF">UFOVP890_33</name>
</gene>
<dbReference type="EMBL" id="LR796438">
    <property type="protein sequence ID" value="CAB4144734.1"/>
    <property type="molecule type" value="Genomic_DNA"/>
</dbReference>
<evidence type="ECO:0000313" key="2">
    <source>
        <dbReference type="EMBL" id="CAB4169442.1"/>
    </source>
</evidence>
<organism evidence="1">
    <name type="scientific">uncultured Caudovirales phage</name>
    <dbReference type="NCBI Taxonomy" id="2100421"/>
    <lineage>
        <taxon>Viruses</taxon>
        <taxon>Duplodnaviria</taxon>
        <taxon>Heunggongvirae</taxon>
        <taxon>Uroviricota</taxon>
        <taxon>Caudoviricetes</taxon>
        <taxon>Peduoviridae</taxon>
        <taxon>Maltschvirus</taxon>
        <taxon>Maltschvirus maltsch</taxon>
    </lineage>
</organism>